<dbReference type="SUPFAM" id="SSF54654">
    <property type="entry name" value="CI-2 family of serine protease inhibitors"/>
    <property type="match status" value="1"/>
</dbReference>
<accession>A0A6A6LQI1</accession>
<dbReference type="GO" id="GO:0009611">
    <property type="term" value="P:response to wounding"/>
    <property type="evidence" value="ECO:0007669"/>
    <property type="project" value="InterPro"/>
</dbReference>
<proteinExistence type="inferred from homology"/>
<gene>
    <name evidence="4" type="ORF">GH714_036619</name>
</gene>
<dbReference type="PANTHER" id="PTHR33091:SF83">
    <property type="entry name" value="SERINE PROTEASE INHIBITOR, POTATO INHIBITOR I-TYPE FAMILY PROTEIN-RELATED"/>
    <property type="match status" value="1"/>
</dbReference>
<dbReference type="EMBL" id="JAAGAX010000010">
    <property type="protein sequence ID" value="KAF2302508.1"/>
    <property type="molecule type" value="Genomic_DNA"/>
</dbReference>
<evidence type="ECO:0000313" key="5">
    <source>
        <dbReference type="Proteomes" id="UP000467840"/>
    </source>
</evidence>
<dbReference type="InterPro" id="IPR000864">
    <property type="entry name" value="Prot_inh_pot1"/>
</dbReference>
<comment type="caution">
    <text evidence="4">The sequence shown here is derived from an EMBL/GenBank/DDBJ whole genome shotgun (WGS) entry which is preliminary data.</text>
</comment>
<evidence type="ECO:0000313" key="4">
    <source>
        <dbReference type="EMBL" id="KAF2302508.1"/>
    </source>
</evidence>
<dbReference type="InterPro" id="IPR036354">
    <property type="entry name" value="Prot_inh_pot1_sf"/>
</dbReference>
<evidence type="ECO:0000256" key="3">
    <source>
        <dbReference type="ARBA" id="ARBA00022900"/>
    </source>
</evidence>
<dbReference type="PANTHER" id="PTHR33091">
    <property type="entry name" value="PROTEIN, PUTATIVE, EXPRESSED-RELATED"/>
    <property type="match status" value="1"/>
</dbReference>
<protein>
    <submittedName>
        <fullName evidence="4">Uncharacterized protein</fullName>
    </submittedName>
</protein>
<dbReference type="Pfam" id="PF00280">
    <property type="entry name" value="potato_inhibit"/>
    <property type="match status" value="1"/>
</dbReference>
<keyword evidence="5" id="KW-1185">Reference proteome</keyword>
<keyword evidence="3" id="KW-0722">Serine protease inhibitor</keyword>
<dbReference type="PRINTS" id="PR00292">
    <property type="entry name" value="POTATOINHBTR"/>
</dbReference>
<dbReference type="AlphaFoldDB" id="A0A6A6LQI1"/>
<dbReference type="Gene3D" id="3.30.10.10">
    <property type="entry name" value="Trypsin Inhibitor V, subunit A"/>
    <property type="match status" value="1"/>
</dbReference>
<keyword evidence="2" id="KW-0646">Protease inhibitor</keyword>
<evidence type="ECO:0000256" key="2">
    <source>
        <dbReference type="ARBA" id="ARBA00022690"/>
    </source>
</evidence>
<comment type="similarity">
    <text evidence="1">Belongs to the protease inhibitor I13 (potato type I serine protease inhibitor) family.</text>
</comment>
<dbReference type="GO" id="GO:0004867">
    <property type="term" value="F:serine-type endopeptidase inhibitor activity"/>
    <property type="evidence" value="ECO:0007669"/>
    <property type="project" value="UniProtKB-KW"/>
</dbReference>
<dbReference type="PROSITE" id="PS00285">
    <property type="entry name" value="POTATO_INHIBITOR"/>
    <property type="match status" value="1"/>
</dbReference>
<dbReference type="Proteomes" id="UP000467840">
    <property type="component" value="Chromosome 4"/>
</dbReference>
<reference evidence="4 5" key="1">
    <citation type="journal article" date="2020" name="Mol. Plant">
        <title>The Chromosome-Based Rubber Tree Genome Provides New Insights into Spurge Genome Evolution and Rubber Biosynthesis.</title>
        <authorList>
            <person name="Liu J."/>
            <person name="Shi C."/>
            <person name="Shi C.C."/>
            <person name="Li W."/>
            <person name="Zhang Q.J."/>
            <person name="Zhang Y."/>
            <person name="Li K."/>
            <person name="Lu H.F."/>
            <person name="Shi C."/>
            <person name="Zhu S.T."/>
            <person name="Xiao Z.Y."/>
            <person name="Nan H."/>
            <person name="Yue Y."/>
            <person name="Zhu X.G."/>
            <person name="Wu Y."/>
            <person name="Hong X.N."/>
            <person name="Fan G.Y."/>
            <person name="Tong Y."/>
            <person name="Zhang D."/>
            <person name="Mao C.L."/>
            <person name="Liu Y.L."/>
            <person name="Hao S.J."/>
            <person name="Liu W.Q."/>
            <person name="Lv M.Q."/>
            <person name="Zhang H.B."/>
            <person name="Liu Y."/>
            <person name="Hu-Tang G.R."/>
            <person name="Wang J.P."/>
            <person name="Wang J.H."/>
            <person name="Sun Y.H."/>
            <person name="Ni S.B."/>
            <person name="Chen W.B."/>
            <person name="Zhang X.C."/>
            <person name="Jiao Y.N."/>
            <person name="Eichler E.E."/>
            <person name="Li G.H."/>
            <person name="Liu X."/>
            <person name="Gao L.Z."/>
        </authorList>
    </citation>
    <scope>NUCLEOTIDE SEQUENCE [LARGE SCALE GENOMIC DNA]</scope>
    <source>
        <strain evidence="5">cv. GT1</strain>
        <tissue evidence="4">Leaf</tissue>
    </source>
</reference>
<organism evidence="4 5">
    <name type="scientific">Hevea brasiliensis</name>
    <name type="common">Para rubber tree</name>
    <name type="synonym">Siphonia brasiliensis</name>
    <dbReference type="NCBI Taxonomy" id="3981"/>
    <lineage>
        <taxon>Eukaryota</taxon>
        <taxon>Viridiplantae</taxon>
        <taxon>Streptophyta</taxon>
        <taxon>Embryophyta</taxon>
        <taxon>Tracheophyta</taxon>
        <taxon>Spermatophyta</taxon>
        <taxon>Magnoliopsida</taxon>
        <taxon>eudicotyledons</taxon>
        <taxon>Gunneridae</taxon>
        <taxon>Pentapetalae</taxon>
        <taxon>rosids</taxon>
        <taxon>fabids</taxon>
        <taxon>Malpighiales</taxon>
        <taxon>Euphorbiaceae</taxon>
        <taxon>Crotonoideae</taxon>
        <taxon>Micrandreae</taxon>
        <taxon>Hevea</taxon>
    </lineage>
</organism>
<sequence>MANECAGKKAWPELLGGNGHSAAATIEKENKKVDAIVLKEGTSVTKDFRCNRVRVWGDDNRVVTRVPYHWLNNRSYDQLS</sequence>
<name>A0A6A6LQI1_HEVBR</name>
<evidence type="ECO:0000256" key="1">
    <source>
        <dbReference type="ARBA" id="ARBA00008210"/>
    </source>
</evidence>